<dbReference type="SUPFAM" id="SSF53850">
    <property type="entry name" value="Periplasmic binding protein-like II"/>
    <property type="match status" value="1"/>
</dbReference>
<reference evidence="1 2" key="1">
    <citation type="submission" date="2017-07" db="EMBL/GenBank/DDBJ databases">
        <authorList>
            <person name="Talla V."/>
            <person name="Backstrom N."/>
        </authorList>
    </citation>
    <scope>NUCLEOTIDE SEQUENCE [LARGE SCALE GENOMIC DNA]</scope>
</reference>
<evidence type="ECO:0000313" key="1">
    <source>
        <dbReference type="EMBL" id="VVC95648.1"/>
    </source>
</evidence>
<gene>
    <name evidence="1" type="ORF">LSINAPIS_LOCUS7317</name>
</gene>
<evidence type="ECO:0000313" key="2">
    <source>
        <dbReference type="Proteomes" id="UP000324832"/>
    </source>
</evidence>
<sequence>PTSIIKWCVPYLSRVLQFTSDAYFEVDKLESEHKIDGSVLVVIYTENCEDFIQLNHKFSENHKYLIITQEPKNKCGEVSKNTSIAFIMRDITCVTKVNNGSSYIIKTATVEIEDKTCNIVDQPIFKEINSCYSGFLKINQSVFPKKNLRNFRKCNFNVGMGTLSPYATMEKKHLFYNLASINLSNISGSDVDLIKIIADHFNSTLKVYYIMKDEENRFAHNEFIKFLLNGSLDVCAGGLYRIYGDVVHYSGVYTRQAVVWAYGVERDTRSWQSFVHKIKDALGINLPCVYFELAKYLNGRRVILENGMVRIHNVNQESRYSTENQFDKRVVALERGKRANVVYANVLEPKYYTGKYTLKFEDEFENYERISRALFGNCSIGQLNHSEHGRTELNLVADAFCKDK</sequence>
<dbReference type="AlphaFoldDB" id="A0A5E4QD18"/>
<protein>
    <submittedName>
        <fullName evidence="1">Uncharacterized protein</fullName>
    </submittedName>
</protein>
<accession>A0A5E4QD18</accession>
<dbReference type="EMBL" id="FZQP02002382">
    <property type="protein sequence ID" value="VVC95648.1"/>
    <property type="molecule type" value="Genomic_DNA"/>
</dbReference>
<organism evidence="1 2">
    <name type="scientific">Leptidea sinapis</name>
    <dbReference type="NCBI Taxonomy" id="189913"/>
    <lineage>
        <taxon>Eukaryota</taxon>
        <taxon>Metazoa</taxon>
        <taxon>Ecdysozoa</taxon>
        <taxon>Arthropoda</taxon>
        <taxon>Hexapoda</taxon>
        <taxon>Insecta</taxon>
        <taxon>Pterygota</taxon>
        <taxon>Neoptera</taxon>
        <taxon>Endopterygota</taxon>
        <taxon>Lepidoptera</taxon>
        <taxon>Glossata</taxon>
        <taxon>Ditrysia</taxon>
        <taxon>Papilionoidea</taxon>
        <taxon>Pieridae</taxon>
        <taxon>Dismorphiinae</taxon>
        <taxon>Leptidea</taxon>
    </lineage>
</organism>
<feature type="non-terminal residue" evidence="1">
    <location>
        <position position="1"/>
    </location>
</feature>
<proteinExistence type="predicted"/>
<dbReference type="Proteomes" id="UP000324832">
    <property type="component" value="Unassembled WGS sequence"/>
</dbReference>
<name>A0A5E4QD18_9NEOP</name>
<keyword evidence="2" id="KW-1185">Reference proteome</keyword>